<evidence type="ECO:0000256" key="10">
    <source>
        <dbReference type="SAM" id="Coils"/>
    </source>
</evidence>
<dbReference type="EMBL" id="CP072110">
    <property type="protein sequence ID" value="QTH64894.1"/>
    <property type="molecule type" value="Genomic_DNA"/>
</dbReference>
<dbReference type="CDD" id="cd03241">
    <property type="entry name" value="ABC_RecN"/>
    <property type="match status" value="2"/>
</dbReference>
<name>A0A975DDD7_9GAMM</name>
<evidence type="ECO:0000256" key="6">
    <source>
        <dbReference type="ARBA" id="ARBA00022840"/>
    </source>
</evidence>
<dbReference type="FunFam" id="3.40.50.300:FF:000319">
    <property type="entry name" value="DNA repair protein RecN"/>
    <property type="match status" value="1"/>
</dbReference>
<dbReference type="InterPro" id="IPR003395">
    <property type="entry name" value="RecF/RecN/SMC_N"/>
</dbReference>
<dbReference type="PIRSF" id="PIRSF003128">
    <property type="entry name" value="RecN"/>
    <property type="match status" value="1"/>
</dbReference>
<evidence type="ECO:0000256" key="7">
    <source>
        <dbReference type="ARBA" id="ARBA00023204"/>
    </source>
</evidence>
<dbReference type="Gene3D" id="3.40.50.300">
    <property type="entry name" value="P-loop containing nucleotide triphosphate hydrolases"/>
    <property type="match status" value="2"/>
</dbReference>
<proteinExistence type="inferred from homology"/>
<keyword evidence="10" id="KW-0175">Coiled coil</keyword>
<dbReference type="SMART" id="SM00382">
    <property type="entry name" value="AAA"/>
    <property type="match status" value="1"/>
</dbReference>
<sequence length="557" mass="61733">MLVSLAIKNFAIVRQLEVNWHKGMTTITGETGAGKSIAIDALAQALGERSDAGMVRTGADKAEVIACFDLSHLPQAKKWLDDRDLGYDNECILRRVISKEGRSKAYINGTPVPAAQLKLIGTQLVSIHGQHAHTLLTKPEHQRDLLDEYAGNHEILNRVQESYRRWQSIGKEYQQLFEQQQEFSAQKQLLEYQVQELEEADLQVGEYAEIEAEHKRLHHAQGLLADSQQSLELLYEGEEGNAYSALQHALSMLNKSANIDAELEPAAELINNALIQLEEGVNELRSYTDRLELNPERLFEIEARLSTLVDLARKHQVEPEVLPEHFQKLADELSQFGESNDRLEQLAVEQQQALEEYKLAAEQLSDTRKQSATALTKQITASMQSLNMDGAQFELKVNTDSSITSKSGFDQVEFLVSANLGQALQPLAKVASGGELSRISLAIQVIIAQRVTTPTLLFDEVDVGVSGPTASAVGKLMKQLSQNTQVICVTHLPQVACFGHQQHFVNKFNVDNITETKMSLLSDPQRIDELARLLGGDAISDTTRANAEELLLTAKAA</sequence>
<dbReference type="SUPFAM" id="SSF52540">
    <property type="entry name" value="P-loop containing nucleoside triphosphate hydrolases"/>
    <property type="match status" value="1"/>
</dbReference>
<keyword evidence="4" id="KW-0547">Nucleotide-binding</keyword>
<evidence type="ECO:0000256" key="4">
    <source>
        <dbReference type="ARBA" id="ARBA00022741"/>
    </source>
</evidence>
<evidence type="ECO:0000256" key="1">
    <source>
        <dbReference type="ARBA" id="ARBA00003618"/>
    </source>
</evidence>
<dbReference type="FunFam" id="3.40.50.300:FF:000356">
    <property type="entry name" value="DNA repair protein RecN"/>
    <property type="match status" value="1"/>
</dbReference>
<feature type="domain" description="AAA+ ATPase" evidence="11">
    <location>
        <begin position="21"/>
        <end position="514"/>
    </location>
</feature>
<evidence type="ECO:0000256" key="2">
    <source>
        <dbReference type="ARBA" id="ARBA00009441"/>
    </source>
</evidence>
<dbReference type="PANTHER" id="PTHR11059">
    <property type="entry name" value="DNA REPAIR PROTEIN RECN"/>
    <property type="match status" value="1"/>
</dbReference>
<protein>
    <recommendedName>
        <fullName evidence="3 9">DNA repair protein RecN</fullName>
    </recommendedName>
    <alternativeName>
        <fullName evidence="8 9">Recombination protein N</fullName>
    </alternativeName>
</protein>
<evidence type="ECO:0000256" key="3">
    <source>
        <dbReference type="ARBA" id="ARBA00021315"/>
    </source>
</evidence>
<comment type="similarity">
    <text evidence="2 9">Belongs to the RecN family.</text>
</comment>
<dbReference type="KEGG" id="psym:J1N51_05450"/>
<evidence type="ECO:0000256" key="5">
    <source>
        <dbReference type="ARBA" id="ARBA00022763"/>
    </source>
</evidence>
<accession>A0A975DDD7</accession>
<dbReference type="RefSeq" id="WP_208832948.1">
    <property type="nucleotide sequence ID" value="NZ_CP072110.1"/>
</dbReference>
<evidence type="ECO:0000256" key="9">
    <source>
        <dbReference type="PIRNR" id="PIRNR003128"/>
    </source>
</evidence>
<organism evidence="12 13">
    <name type="scientific">Psychrosphaera ytuae</name>
    <dbReference type="NCBI Taxonomy" id="2820710"/>
    <lineage>
        <taxon>Bacteria</taxon>
        <taxon>Pseudomonadati</taxon>
        <taxon>Pseudomonadota</taxon>
        <taxon>Gammaproteobacteria</taxon>
        <taxon>Alteromonadales</taxon>
        <taxon>Pseudoalteromonadaceae</taxon>
        <taxon>Psychrosphaera</taxon>
    </lineage>
</organism>
<feature type="coiled-coil region" evidence="10">
    <location>
        <begin position="340"/>
        <end position="370"/>
    </location>
</feature>
<keyword evidence="5 9" id="KW-0227">DNA damage</keyword>
<reference evidence="12" key="1">
    <citation type="submission" date="2021-03" db="EMBL/GenBank/DDBJ databases">
        <title>Description of Psychrosphaera ytuae sp. nov. isolated from deep sea sediment of South China Sea.</title>
        <authorList>
            <person name="Zhang J."/>
            <person name="Xu X.-D."/>
        </authorList>
    </citation>
    <scope>NUCLEOTIDE SEQUENCE</scope>
    <source>
        <strain evidence="12">MTZ26</strain>
    </source>
</reference>
<dbReference type="InterPro" id="IPR004604">
    <property type="entry name" value="DNA_recomb/repair_RecN"/>
</dbReference>
<dbReference type="GO" id="GO:0009432">
    <property type="term" value="P:SOS response"/>
    <property type="evidence" value="ECO:0007669"/>
    <property type="project" value="TreeGrafter"/>
</dbReference>
<evidence type="ECO:0000256" key="8">
    <source>
        <dbReference type="ARBA" id="ARBA00033408"/>
    </source>
</evidence>
<dbReference type="AlphaFoldDB" id="A0A975DDD7"/>
<dbReference type="GO" id="GO:0043590">
    <property type="term" value="C:bacterial nucleoid"/>
    <property type="evidence" value="ECO:0007669"/>
    <property type="project" value="TreeGrafter"/>
</dbReference>
<evidence type="ECO:0000259" key="11">
    <source>
        <dbReference type="SMART" id="SM00382"/>
    </source>
</evidence>
<dbReference type="GO" id="GO:0006281">
    <property type="term" value="P:DNA repair"/>
    <property type="evidence" value="ECO:0007669"/>
    <property type="project" value="UniProtKB-KW"/>
</dbReference>
<dbReference type="Proteomes" id="UP000682739">
    <property type="component" value="Chromosome"/>
</dbReference>
<dbReference type="GO" id="GO:0005524">
    <property type="term" value="F:ATP binding"/>
    <property type="evidence" value="ECO:0007669"/>
    <property type="project" value="UniProtKB-KW"/>
</dbReference>
<dbReference type="InterPro" id="IPR027417">
    <property type="entry name" value="P-loop_NTPase"/>
</dbReference>
<keyword evidence="13" id="KW-1185">Reference proteome</keyword>
<keyword evidence="6" id="KW-0067">ATP-binding</keyword>
<dbReference type="NCBIfam" id="NF008121">
    <property type="entry name" value="PRK10869.1"/>
    <property type="match status" value="1"/>
</dbReference>
<dbReference type="InterPro" id="IPR003593">
    <property type="entry name" value="AAA+_ATPase"/>
</dbReference>
<evidence type="ECO:0000313" key="13">
    <source>
        <dbReference type="Proteomes" id="UP000682739"/>
    </source>
</evidence>
<dbReference type="Pfam" id="PF02463">
    <property type="entry name" value="SMC_N"/>
    <property type="match status" value="1"/>
</dbReference>
<evidence type="ECO:0000313" key="12">
    <source>
        <dbReference type="EMBL" id="QTH64894.1"/>
    </source>
</evidence>
<comment type="function">
    <text evidence="1 9">May be involved in recombinational repair of damaged DNA.</text>
</comment>
<gene>
    <name evidence="12" type="primary">recN</name>
    <name evidence="12" type="ORF">J1N51_05450</name>
</gene>
<dbReference type="GO" id="GO:0006310">
    <property type="term" value="P:DNA recombination"/>
    <property type="evidence" value="ECO:0007669"/>
    <property type="project" value="InterPro"/>
</dbReference>
<keyword evidence="7 9" id="KW-0234">DNA repair</keyword>
<dbReference type="PANTHER" id="PTHR11059:SF0">
    <property type="entry name" value="DNA REPAIR PROTEIN RECN"/>
    <property type="match status" value="1"/>
</dbReference>
<dbReference type="NCBIfam" id="TIGR00634">
    <property type="entry name" value="recN"/>
    <property type="match status" value="1"/>
</dbReference>